<dbReference type="Proteomes" id="UP001283361">
    <property type="component" value="Unassembled WGS sequence"/>
</dbReference>
<evidence type="ECO:0000313" key="2">
    <source>
        <dbReference type="Proteomes" id="UP001283361"/>
    </source>
</evidence>
<accession>A0AAE0Z7E1</accession>
<reference evidence="1" key="1">
    <citation type="journal article" date="2023" name="G3 (Bethesda)">
        <title>A reference genome for the long-term kleptoplast-retaining sea slug Elysia crispata morphotype clarki.</title>
        <authorList>
            <person name="Eastman K.E."/>
            <person name="Pendleton A.L."/>
            <person name="Shaikh M.A."/>
            <person name="Suttiyut T."/>
            <person name="Ogas R."/>
            <person name="Tomko P."/>
            <person name="Gavelis G."/>
            <person name="Widhalm J.R."/>
            <person name="Wisecaver J.H."/>
        </authorList>
    </citation>
    <scope>NUCLEOTIDE SEQUENCE</scope>
    <source>
        <strain evidence="1">ECLA1</strain>
    </source>
</reference>
<dbReference type="AlphaFoldDB" id="A0AAE0Z7E1"/>
<sequence>MNQGHGSDHRRGAKTCLWQRRTRWESLGNTCLLRLSETSHRMHFSPRLPDLRIRLPGHSFRGSFKQFNASRESLGNACLLRLNSPTSCRSVDPRLPDLRIRLAGKKHRRLKELRIYSASWAAPAGGDPHMRTRTAVCDAS</sequence>
<name>A0AAE0Z7E1_9GAST</name>
<comment type="caution">
    <text evidence="1">The sequence shown here is derived from an EMBL/GenBank/DDBJ whole genome shotgun (WGS) entry which is preliminary data.</text>
</comment>
<keyword evidence="2" id="KW-1185">Reference proteome</keyword>
<organism evidence="1 2">
    <name type="scientific">Elysia crispata</name>
    <name type="common">lettuce slug</name>
    <dbReference type="NCBI Taxonomy" id="231223"/>
    <lineage>
        <taxon>Eukaryota</taxon>
        <taxon>Metazoa</taxon>
        <taxon>Spiralia</taxon>
        <taxon>Lophotrochozoa</taxon>
        <taxon>Mollusca</taxon>
        <taxon>Gastropoda</taxon>
        <taxon>Heterobranchia</taxon>
        <taxon>Euthyneura</taxon>
        <taxon>Panpulmonata</taxon>
        <taxon>Sacoglossa</taxon>
        <taxon>Placobranchoidea</taxon>
        <taxon>Plakobranchidae</taxon>
        <taxon>Elysia</taxon>
    </lineage>
</organism>
<evidence type="ECO:0000313" key="1">
    <source>
        <dbReference type="EMBL" id="KAK3763656.1"/>
    </source>
</evidence>
<dbReference type="EMBL" id="JAWDGP010004525">
    <property type="protein sequence ID" value="KAK3763656.1"/>
    <property type="molecule type" value="Genomic_DNA"/>
</dbReference>
<gene>
    <name evidence="1" type="ORF">RRG08_051178</name>
</gene>
<protein>
    <submittedName>
        <fullName evidence="1">Uncharacterized protein</fullName>
    </submittedName>
</protein>
<proteinExistence type="predicted"/>